<dbReference type="GO" id="GO:0043041">
    <property type="term" value="P:amino acid activation for nonribosomal peptide biosynthetic process"/>
    <property type="evidence" value="ECO:0007669"/>
    <property type="project" value="TreeGrafter"/>
</dbReference>
<dbReference type="GO" id="GO:0006631">
    <property type="term" value="P:fatty acid metabolic process"/>
    <property type="evidence" value="ECO:0007669"/>
    <property type="project" value="UniProtKB-KW"/>
</dbReference>
<dbReference type="InterPro" id="IPR006162">
    <property type="entry name" value="Ppantetheine_attach_site"/>
</dbReference>
<dbReference type="FunFam" id="3.40.50.12780:FF:000013">
    <property type="entry name" value="Long-chain-fatty-acid--AMP ligase FadD32"/>
    <property type="match status" value="1"/>
</dbReference>
<dbReference type="PANTHER" id="PTHR45527:SF1">
    <property type="entry name" value="FATTY ACID SYNTHASE"/>
    <property type="match status" value="1"/>
</dbReference>
<organism evidence="8 9">
    <name type="scientific">Caballeronia sordidicola</name>
    <name type="common">Burkholderia sordidicola</name>
    <dbReference type="NCBI Taxonomy" id="196367"/>
    <lineage>
        <taxon>Bacteria</taxon>
        <taxon>Pseudomonadati</taxon>
        <taxon>Pseudomonadota</taxon>
        <taxon>Betaproteobacteria</taxon>
        <taxon>Burkholderiales</taxon>
        <taxon>Burkholderiaceae</taxon>
        <taxon>Caballeronia</taxon>
    </lineage>
</organism>
<dbReference type="Gene3D" id="3.40.50.12780">
    <property type="entry name" value="N-terminal domain of ligase-like"/>
    <property type="match status" value="1"/>
</dbReference>
<dbReference type="Gene3D" id="1.10.1200.10">
    <property type="entry name" value="ACP-like"/>
    <property type="match status" value="2"/>
</dbReference>
<accession>A0A226X169</accession>
<dbReference type="Gene3D" id="2.30.38.10">
    <property type="entry name" value="Luciferase, Domain 3"/>
    <property type="match status" value="1"/>
</dbReference>
<dbReference type="Gene3D" id="3.30.300.30">
    <property type="match status" value="2"/>
</dbReference>
<dbReference type="Gene3D" id="3.40.50.980">
    <property type="match status" value="2"/>
</dbReference>
<dbReference type="Pfam" id="PF00550">
    <property type="entry name" value="PP-binding"/>
    <property type="match status" value="2"/>
</dbReference>
<dbReference type="EMBL" id="MTHB01000110">
    <property type="protein sequence ID" value="OXC77182.1"/>
    <property type="molecule type" value="Genomic_DNA"/>
</dbReference>
<evidence type="ECO:0000313" key="9">
    <source>
        <dbReference type="Proteomes" id="UP000214720"/>
    </source>
</evidence>
<dbReference type="PROSITE" id="PS00012">
    <property type="entry name" value="PHOSPHOPANTETHEINE"/>
    <property type="match status" value="1"/>
</dbReference>
<dbReference type="GO" id="GO:0005829">
    <property type="term" value="C:cytosol"/>
    <property type="evidence" value="ECO:0007669"/>
    <property type="project" value="TreeGrafter"/>
</dbReference>
<dbReference type="Proteomes" id="UP000214720">
    <property type="component" value="Unassembled WGS sequence"/>
</dbReference>
<dbReference type="Gene3D" id="3.30.559.10">
    <property type="entry name" value="Chloramphenicol acetyltransferase-like domain"/>
    <property type="match status" value="2"/>
</dbReference>
<dbReference type="SUPFAM" id="SSF52777">
    <property type="entry name" value="CoA-dependent acyltransferases"/>
    <property type="match status" value="4"/>
</dbReference>
<comment type="cofactor">
    <cofactor evidence="1">
        <name>pantetheine 4'-phosphate</name>
        <dbReference type="ChEBI" id="CHEBI:47942"/>
    </cofactor>
</comment>
<dbReference type="OrthoDB" id="6297021at2"/>
<name>A0A226X169_CABSO</name>
<proteinExistence type="inferred from homology"/>
<sequence>MSAHDLTSTWQPGEAGMVTHLCTLAFERPGAVALTTIDATGEVQYDYAELDRRAASVAAHFGKRRAAGERALLLMDSGVDYVSAFFGCLYAGVVAVPVYPPESKREQHLARLRGIAQDAGVRYVLTTSALQERFADQYGELAPDAEIIAVDTLCATSASADTRAFALHDVQPADIAFLQYTSGSTGTPKGVMVSHGNLIANEIAIKAGLGVRSDDVFVSWLPLYHDMGLIGSMLQPVFSGIPLVLMSPQYFLERPMRWLQAIARHRGTISGAPDFAYRLCAERMRDNAVAQLDLSSWRLAFSGSEPVRRDTLHAFVARFASAGFDAAALYPCYGLAEATLFVTGGRRGAGLVSARFESDALSAARVDVTSESEPGTVLVACGAPQPGHLIEIVDPENGERLTSGHIGEIHVGGPSVAHGYWQRADASASTFRTDGAMRWLRTGDLGFMHDGQLYIAGRCKDLIIVRGKNLYPQDIEQAVEARCEFVRKGRVIAFAADIDGVEGPALALEIAPMMKKRFTATAILAQLNRCVFDACGEVPVAVVLLNPAALPKTSSGKLQRAATRQGWQDQALDAYALWEHGRFVVGEGGVQTPQHASLDGLEKKLAALWSDVLENEIATRDAHFFVSGGSSLTAARLVARICERWQRPFEIGQVFQFPTLAAMTQVLSQALEKPPFEPANTTQFERGDELVVSHAQQRQLFAWQLDPQSRAYHIATGIRLRGQLDIDALRRSFDSLVERHAVLRTSFVETPGTAHVYVPQIHPARPLDWMRADLLDEDFCEEALAKLAQRFAAEPFDLAHGPVLRAGLVRYGDNEHVLLLALHHIATDGWSMQIIVDEFVAHYRAAVTNTPTTIAAPQFGYTDYAAWQHRWLDGSEAQRQLDYWRGQLGDEAPALALPFDRSPAAGTGSLAAARMPFALPASLARGVRDAANRHGATPFILLLAAYHAWLYRVTGQADIRTGVPVANRHRPEMHGVVGFFTNTIVLRSVCGASLSVSALLAALRRAAIDGQTHQALPFDVLVERLNPARGAQSLPLFETTFNYLTDDYPALARLPGLTALRYELEEAHAKVPLALDLRESGDGGMRAYLTYASDLFDAKSVERMATQYQRVVEAFATALLSDDPAADLTLAELELLDPEEQERVAATSRGMETNLSGEQPVHARVTSHARAQPEALAVIDGEERLNYRELDQRAQRIACWLLDHGLEAGQLVAIVADRSAQFVVAMLGVLKAGGAYVPLDAGNPPQRLEQTLRGCAAQFVLSEKVGLAFDVLQQTTIDNAQQHAHALTRVLPSVDSREAAYVIYTSGSSGTPKGVVIPHAALSNYVEAVLDRLMLPPRATFAMVSTVAADLGHTVLFGALASGGTLHLIDRDKTLDADCFAQYMADNSIDILKIVPGHLNALLQTRNAADVLPAHTLVLGGEATAWPLLEKIRALKPSCRVINHYGPTETTVGILTQHAADADVRAATLPLGSPLANTATWVLDAHMNPVGAGEIGELYLGGAGVARGYLGQPGMTAERFVPDPYTRGARLYRSGDRARRLADGAIEYLGRIDDQVKIRGYRVEPGEIAARLRALDGVLDAAVIVSAAGRLAGFATAKGGCTLDTALLKKQLAAALPDYMVPSSLRVLDALPLNRNGKLDRQALGELARTATKSGASVHRVPQGATEIALARIWAEVLGLAESKPESKPESIILRDDNFFALGGHSLAAMRMVSRVRAEWPIELPLRAVFSAPTLQTLAVRIDELSCNAHPVRSETSTIRIVERQQEMPLSLTQQRIWIVDQLAGCGLASYNMAAGLDLRGDLDPNFLHASLASLVDRHEVLRSSFDEHDGDPFLTIADHIDVSMPLVDCSALPDAQREQAVARYLTDAANCPFDLAAPPLVRALLLRFDTSHHVLILVLHHIVADGASVHVLIDELCAGYRARRSGIPPALPALRVQYADYAAWQREQLTPVKVRDEQDFWRTYLANAPHFLALPADRARPPVASHDGGTARLSLSQETGGRVRTLASARGMTPFGVLLASFQLFLHKLTGQPDLLIGTDVAGRERTELEGLIGFFINVLPVRSRITADGVSTSSFNAWLDTAKHSAWEALEHRALPFDRIVDALAVSRRRDANPLLQMLFVLRDLPRKNASVPGLAIELLRPQRTQSKFDMALFVEPADGGYEVEWVYASSLFVRSTVERWFGLWRDLLDQVSANPDARLDLDRTLPDNSPDAVLHRVRETISQ</sequence>
<reference evidence="9" key="1">
    <citation type="submission" date="2017-01" db="EMBL/GenBank/DDBJ databases">
        <title>Genome Analysis of Deinococcus marmoris KOPRI26562.</title>
        <authorList>
            <person name="Kim J.H."/>
            <person name="Oh H.-M."/>
        </authorList>
    </citation>
    <scope>NUCLEOTIDE SEQUENCE [LARGE SCALE GENOMIC DNA]</scope>
    <source>
        <strain evidence="9">PAMC 26633</strain>
    </source>
</reference>
<keyword evidence="5" id="KW-0276">Fatty acid metabolism</keyword>
<dbReference type="CDD" id="cd19531">
    <property type="entry name" value="LCL_NRPS-like"/>
    <property type="match status" value="2"/>
</dbReference>
<dbReference type="FunFam" id="2.30.38.10:FF:000001">
    <property type="entry name" value="Non-ribosomal peptide synthetase PvdI"/>
    <property type="match status" value="1"/>
</dbReference>
<dbReference type="PROSITE" id="PS00455">
    <property type="entry name" value="AMP_BINDING"/>
    <property type="match status" value="2"/>
</dbReference>
<dbReference type="GO" id="GO:0031177">
    <property type="term" value="F:phosphopantetheine binding"/>
    <property type="evidence" value="ECO:0007669"/>
    <property type="project" value="InterPro"/>
</dbReference>
<dbReference type="InterPro" id="IPR010071">
    <property type="entry name" value="AA_adenyl_dom"/>
</dbReference>
<evidence type="ECO:0000256" key="1">
    <source>
        <dbReference type="ARBA" id="ARBA00001957"/>
    </source>
</evidence>
<dbReference type="Pfam" id="PF13193">
    <property type="entry name" value="AMP-binding_C"/>
    <property type="match status" value="1"/>
</dbReference>
<dbReference type="SUPFAM" id="SSF47336">
    <property type="entry name" value="ACP-like"/>
    <property type="match status" value="2"/>
</dbReference>
<dbReference type="FunFam" id="1.10.1200.10:FF:000005">
    <property type="entry name" value="Nonribosomal peptide synthetase 1"/>
    <property type="match status" value="1"/>
</dbReference>
<dbReference type="InterPro" id="IPR042099">
    <property type="entry name" value="ANL_N_sf"/>
</dbReference>
<dbReference type="PROSITE" id="PS50075">
    <property type="entry name" value="CARRIER"/>
    <property type="match status" value="2"/>
</dbReference>
<dbReference type="FunFam" id="3.40.50.980:FF:000001">
    <property type="entry name" value="Non-ribosomal peptide synthetase"/>
    <property type="match status" value="1"/>
</dbReference>
<evidence type="ECO:0000256" key="4">
    <source>
        <dbReference type="ARBA" id="ARBA00022553"/>
    </source>
</evidence>
<evidence type="ECO:0000256" key="3">
    <source>
        <dbReference type="ARBA" id="ARBA00022450"/>
    </source>
</evidence>
<evidence type="ECO:0000256" key="2">
    <source>
        <dbReference type="ARBA" id="ARBA00006432"/>
    </source>
</evidence>
<dbReference type="InterPro" id="IPR023213">
    <property type="entry name" value="CAT-like_dom_sf"/>
</dbReference>
<dbReference type="InterPro" id="IPR040097">
    <property type="entry name" value="FAAL/FAAC"/>
</dbReference>
<dbReference type="CDD" id="cd05930">
    <property type="entry name" value="A_NRPS"/>
    <property type="match status" value="1"/>
</dbReference>
<dbReference type="GO" id="GO:0008610">
    <property type="term" value="P:lipid biosynthetic process"/>
    <property type="evidence" value="ECO:0007669"/>
    <property type="project" value="InterPro"/>
</dbReference>
<feature type="domain" description="Carrier" evidence="7">
    <location>
        <begin position="596"/>
        <end position="671"/>
    </location>
</feature>
<dbReference type="InterPro" id="IPR025110">
    <property type="entry name" value="AMP-bd_C"/>
</dbReference>
<dbReference type="InterPro" id="IPR036736">
    <property type="entry name" value="ACP-like_sf"/>
</dbReference>
<dbReference type="PANTHER" id="PTHR45527">
    <property type="entry name" value="NONRIBOSOMAL PEPTIDE SYNTHETASE"/>
    <property type="match status" value="1"/>
</dbReference>
<keyword evidence="3" id="KW-0596">Phosphopantetheine</keyword>
<keyword evidence="6" id="KW-0443">Lipid metabolism</keyword>
<dbReference type="GO" id="GO:0009366">
    <property type="term" value="C:enterobactin synthetase complex"/>
    <property type="evidence" value="ECO:0007669"/>
    <property type="project" value="TreeGrafter"/>
</dbReference>
<evidence type="ECO:0000256" key="6">
    <source>
        <dbReference type="ARBA" id="ARBA00023098"/>
    </source>
</evidence>
<protein>
    <submittedName>
        <fullName evidence="8">Non-ribosomal peptide synthetase module pyoverdine</fullName>
    </submittedName>
</protein>
<keyword evidence="4" id="KW-0597">Phosphoprotein</keyword>
<dbReference type="Pfam" id="PF00501">
    <property type="entry name" value="AMP-binding"/>
    <property type="match status" value="2"/>
</dbReference>
<dbReference type="NCBIfam" id="TIGR01733">
    <property type="entry name" value="AA-adenyl-dom"/>
    <property type="match status" value="1"/>
</dbReference>
<dbReference type="SUPFAM" id="SSF56801">
    <property type="entry name" value="Acetyl-CoA synthetase-like"/>
    <property type="match status" value="2"/>
</dbReference>
<dbReference type="Pfam" id="PF00668">
    <property type="entry name" value="Condensation"/>
    <property type="match status" value="2"/>
</dbReference>
<dbReference type="InterPro" id="IPR020845">
    <property type="entry name" value="AMP-binding_CS"/>
</dbReference>
<gene>
    <name evidence="8" type="ORF">BSU04_19395</name>
</gene>
<evidence type="ECO:0000256" key="5">
    <source>
        <dbReference type="ARBA" id="ARBA00022832"/>
    </source>
</evidence>
<comment type="similarity">
    <text evidence="2">Belongs to the ATP-dependent AMP-binding enzyme family.</text>
</comment>
<dbReference type="RefSeq" id="WP_089161954.1">
    <property type="nucleotide sequence ID" value="NZ_MTHB01000110.1"/>
</dbReference>
<dbReference type="InterPro" id="IPR000873">
    <property type="entry name" value="AMP-dep_synth/lig_dom"/>
</dbReference>
<dbReference type="GO" id="GO:0009239">
    <property type="term" value="P:enterobactin biosynthetic process"/>
    <property type="evidence" value="ECO:0007669"/>
    <property type="project" value="TreeGrafter"/>
</dbReference>
<dbReference type="GO" id="GO:0047527">
    <property type="term" value="F:2,3-dihydroxybenzoate-serine ligase activity"/>
    <property type="evidence" value="ECO:0007669"/>
    <property type="project" value="TreeGrafter"/>
</dbReference>
<comment type="caution">
    <text evidence="8">The sequence shown here is derived from an EMBL/GenBank/DDBJ whole genome shotgun (WGS) entry which is preliminary data.</text>
</comment>
<dbReference type="SMART" id="SM00823">
    <property type="entry name" value="PKS_PP"/>
    <property type="match status" value="2"/>
</dbReference>
<dbReference type="InterPro" id="IPR009081">
    <property type="entry name" value="PP-bd_ACP"/>
</dbReference>
<dbReference type="GO" id="GO:0071766">
    <property type="term" value="P:Actinobacterium-type cell wall biogenesis"/>
    <property type="evidence" value="ECO:0007669"/>
    <property type="project" value="UniProtKB-ARBA"/>
</dbReference>
<dbReference type="CDD" id="cd05931">
    <property type="entry name" value="FAAL"/>
    <property type="match status" value="1"/>
</dbReference>
<feature type="domain" description="Carrier" evidence="7">
    <location>
        <begin position="1661"/>
        <end position="1746"/>
    </location>
</feature>
<dbReference type="InterPro" id="IPR045851">
    <property type="entry name" value="AMP-bd_C_sf"/>
</dbReference>
<dbReference type="InterPro" id="IPR020806">
    <property type="entry name" value="PKS_PP-bd"/>
</dbReference>
<evidence type="ECO:0000313" key="8">
    <source>
        <dbReference type="EMBL" id="OXC77182.1"/>
    </source>
</evidence>
<dbReference type="InterPro" id="IPR001242">
    <property type="entry name" value="Condensation_dom"/>
</dbReference>
<evidence type="ECO:0000259" key="7">
    <source>
        <dbReference type="PROSITE" id="PS50075"/>
    </source>
</evidence>
<dbReference type="Gene3D" id="3.30.559.30">
    <property type="entry name" value="Nonribosomal peptide synthetase, condensation domain"/>
    <property type="match status" value="2"/>
</dbReference>